<evidence type="ECO:0000256" key="1">
    <source>
        <dbReference type="SAM" id="MobiDB-lite"/>
    </source>
</evidence>
<dbReference type="AlphaFoldDB" id="A0AAD1TIZ9"/>
<keyword evidence="3" id="KW-1185">Reference proteome</keyword>
<evidence type="ECO:0000313" key="2">
    <source>
        <dbReference type="EMBL" id="CAH2328111.1"/>
    </source>
</evidence>
<dbReference type="EMBL" id="OW240924">
    <property type="protein sequence ID" value="CAH2328111.1"/>
    <property type="molecule type" value="Genomic_DNA"/>
</dbReference>
<dbReference type="Proteomes" id="UP001295444">
    <property type="component" value="Chromosome 13"/>
</dbReference>
<feature type="region of interest" description="Disordered" evidence="1">
    <location>
        <begin position="116"/>
        <end position="138"/>
    </location>
</feature>
<name>A0AAD1TIZ9_PELCU</name>
<dbReference type="PANTHER" id="PTHR21301">
    <property type="entry name" value="REVERSE TRANSCRIPTASE"/>
    <property type="match status" value="1"/>
</dbReference>
<gene>
    <name evidence="2" type="ORF">PECUL_23A046955</name>
</gene>
<proteinExistence type="predicted"/>
<reference evidence="2" key="1">
    <citation type="submission" date="2022-03" db="EMBL/GenBank/DDBJ databases">
        <authorList>
            <person name="Alioto T."/>
            <person name="Alioto T."/>
            <person name="Gomez Garrido J."/>
        </authorList>
    </citation>
    <scope>NUCLEOTIDE SEQUENCE</scope>
</reference>
<protein>
    <submittedName>
        <fullName evidence="2">Uncharacterized protein</fullName>
    </submittedName>
</protein>
<organism evidence="2 3">
    <name type="scientific">Pelobates cultripes</name>
    <name type="common">Western spadefoot toad</name>
    <dbReference type="NCBI Taxonomy" id="61616"/>
    <lineage>
        <taxon>Eukaryota</taxon>
        <taxon>Metazoa</taxon>
        <taxon>Chordata</taxon>
        <taxon>Craniata</taxon>
        <taxon>Vertebrata</taxon>
        <taxon>Euteleostomi</taxon>
        <taxon>Amphibia</taxon>
        <taxon>Batrachia</taxon>
        <taxon>Anura</taxon>
        <taxon>Pelobatoidea</taxon>
        <taxon>Pelobatidae</taxon>
        <taxon>Pelobates</taxon>
    </lineage>
</organism>
<dbReference type="PANTHER" id="PTHR21301:SF12">
    <property type="match status" value="1"/>
</dbReference>
<sequence>MTVIADITCTASALPWQNPQKEAGVAICVRIERGIIRLLNNLPIENKTFPVASTPTNKATLTSILIYKDIPDTGMSDTPPQTRDFWSMISAAVAASVETALSKILTQPPLGVSALTSSMSPPQCKDAGGSERSIQDTPSIPKCNRTGTLTSRGDWEKIDEFVSYLNHNEWGLSFTFTKHHAEIDLLELTLRGEEGGISTRTYQKKVNVNGFLYAGSGHQPTWIANVPQGQFIRLQRNCSLLADYKRESLLICFVEKAYPSGSILKAYLKASKMQRENLINPTRARFEPHRVELIYHTGYHEAILNLLGEYRAPYRKKANVMTTK</sequence>
<accession>A0AAD1TIZ9</accession>
<evidence type="ECO:0000313" key="3">
    <source>
        <dbReference type="Proteomes" id="UP001295444"/>
    </source>
</evidence>